<dbReference type="Gene3D" id="3.30.450.20">
    <property type="entry name" value="PAS domain"/>
    <property type="match status" value="2"/>
</dbReference>
<evidence type="ECO:0000256" key="12">
    <source>
        <dbReference type="PROSITE-ProRule" id="PRU00110"/>
    </source>
</evidence>
<dbReference type="InterPro" id="IPR036890">
    <property type="entry name" value="HATPase_C_sf"/>
</dbReference>
<dbReference type="InterPro" id="IPR036641">
    <property type="entry name" value="HPT_dom_sf"/>
</dbReference>
<dbReference type="NCBIfam" id="TIGR00229">
    <property type="entry name" value="sensory_box"/>
    <property type="match status" value="2"/>
</dbReference>
<accession>A0ABV7HAY7</accession>
<dbReference type="SMART" id="SM00388">
    <property type="entry name" value="HisKA"/>
    <property type="match status" value="1"/>
</dbReference>
<feature type="modified residue" description="Phosphohistidine" evidence="12">
    <location>
        <position position="671"/>
    </location>
</feature>
<dbReference type="InterPro" id="IPR001610">
    <property type="entry name" value="PAC"/>
</dbReference>
<dbReference type="SMART" id="SM00387">
    <property type="entry name" value="HATPase_c"/>
    <property type="match status" value="1"/>
</dbReference>
<dbReference type="InterPro" id="IPR004358">
    <property type="entry name" value="Sig_transdc_His_kin-like_C"/>
</dbReference>
<evidence type="ECO:0000256" key="9">
    <source>
        <dbReference type="ARBA" id="ARBA00022989"/>
    </source>
</evidence>
<evidence type="ECO:0000256" key="6">
    <source>
        <dbReference type="ARBA" id="ARBA00022692"/>
    </source>
</evidence>
<comment type="catalytic activity">
    <reaction evidence="1">
        <text>ATP + protein L-histidine = ADP + protein N-phospho-L-histidine.</text>
        <dbReference type="EC" id="2.7.13.3"/>
    </reaction>
</comment>
<dbReference type="InterPro" id="IPR000700">
    <property type="entry name" value="PAS-assoc_C"/>
</dbReference>
<comment type="caution">
    <text evidence="17">The sequence shown here is derived from an EMBL/GenBank/DDBJ whole genome shotgun (WGS) entry which is preliminary data.</text>
</comment>
<dbReference type="InterPro" id="IPR036097">
    <property type="entry name" value="HisK_dim/P_sf"/>
</dbReference>
<evidence type="ECO:0000256" key="2">
    <source>
        <dbReference type="ARBA" id="ARBA00004127"/>
    </source>
</evidence>
<dbReference type="CDD" id="cd00082">
    <property type="entry name" value="HisKA"/>
    <property type="match status" value="1"/>
</dbReference>
<dbReference type="PROSITE" id="PS50894">
    <property type="entry name" value="HPT"/>
    <property type="match status" value="1"/>
</dbReference>
<keyword evidence="11" id="KW-0472">Membrane</keyword>
<gene>
    <name evidence="17" type="ORF">ACFOEK_01480</name>
</gene>
<dbReference type="EC" id="2.7.13.3" evidence="3"/>
<proteinExistence type="predicted"/>
<keyword evidence="10" id="KW-0902">Two-component regulatory system</keyword>
<evidence type="ECO:0000256" key="1">
    <source>
        <dbReference type="ARBA" id="ARBA00000085"/>
    </source>
</evidence>
<evidence type="ECO:0000259" key="15">
    <source>
        <dbReference type="PROSITE" id="PS50113"/>
    </source>
</evidence>
<feature type="domain" description="PAC" evidence="15">
    <location>
        <begin position="120"/>
        <end position="170"/>
    </location>
</feature>
<dbReference type="SUPFAM" id="SSF47384">
    <property type="entry name" value="Homodimeric domain of signal transducing histidine kinase"/>
    <property type="match status" value="1"/>
</dbReference>
<feature type="domain" description="Histidine kinase" evidence="13">
    <location>
        <begin position="345"/>
        <end position="567"/>
    </location>
</feature>
<evidence type="ECO:0000256" key="4">
    <source>
        <dbReference type="ARBA" id="ARBA00022553"/>
    </source>
</evidence>
<dbReference type="Gene3D" id="1.20.120.160">
    <property type="entry name" value="HPT domain"/>
    <property type="match status" value="1"/>
</dbReference>
<dbReference type="SUPFAM" id="SSF55874">
    <property type="entry name" value="ATPase domain of HSP90 chaperone/DNA topoisomerase II/histidine kinase"/>
    <property type="match status" value="1"/>
</dbReference>
<feature type="domain" description="HPt" evidence="16">
    <location>
        <begin position="623"/>
        <end position="730"/>
    </location>
</feature>
<evidence type="ECO:0000256" key="10">
    <source>
        <dbReference type="ARBA" id="ARBA00023012"/>
    </source>
</evidence>
<dbReference type="SMART" id="SM00091">
    <property type="entry name" value="PAS"/>
    <property type="match status" value="2"/>
</dbReference>
<evidence type="ECO:0000259" key="14">
    <source>
        <dbReference type="PROSITE" id="PS50112"/>
    </source>
</evidence>
<keyword evidence="7" id="KW-0418">Kinase</keyword>
<dbReference type="PROSITE" id="PS50112">
    <property type="entry name" value="PAS"/>
    <property type="match status" value="1"/>
</dbReference>
<dbReference type="SMART" id="SM00086">
    <property type="entry name" value="PAC"/>
    <property type="match status" value="2"/>
</dbReference>
<dbReference type="PANTHER" id="PTHR43047">
    <property type="entry name" value="TWO-COMPONENT HISTIDINE PROTEIN KINASE"/>
    <property type="match status" value="1"/>
</dbReference>
<evidence type="ECO:0000313" key="17">
    <source>
        <dbReference type="EMBL" id="MFC3149693.1"/>
    </source>
</evidence>
<keyword evidence="5" id="KW-0808">Transferase</keyword>
<dbReference type="Gene3D" id="1.10.287.130">
    <property type="match status" value="1"/>
</dbReference>
<dbReference type="CDD" id="cd16922">
    <property type="entry name" value="HATPase_EvgS-ArcB-TorS-like"/>
    <property type="match status" value="1"/>
</dbReference>
<sequence>MSSVVILLLAVLCAALLLLWTFYSRIQRLNRKVEMLKESEQNFKRSEEKYASTFHASPDAVLIVRFEDMRILDVNEGFERTIGYSHQDAVGQTSVTLDLWDDLSQRDTMLKQLVDVGEVKNIEMTIKTKAGEKVECEVASSLIQLDGEMAILTILRDIEARKKAEKELKHVSALLEAAMSNSPVGILVVDGEQAQIQIINEAARRIRRLSKDQCIGGDDDHCLVMDEKDKPLFGDALPIMKALNNGEHVINQEIKIIYPDKSFCWVIANTAPVFDSQKRVIAAVAVYLDITDMKTMQQDLKSLNRELEQRVQDRTKALTATNMQLNEAIQKAEVANRAKSDFLANISHELRTPMNGVIGMTQLAKSRCSDDDLAKYLTNIEKSAGILMHLINDVLDFSRIDSGNMEIDSKPLNLYELLELLNQFAEKRSKEKDLDFVCIQSQQLPEIIFGDALRIKQILINLLDNAIKFTSSGKVILDVSYSQRSKSDVGILKFDVIDSGMGIHESDLPLLFDTFAQLDSSITRQHGGTGLGLALCQKLASLMNGVIEVESVLGEGSRFSLVIACPCQLKELETLQQQALSNEQTDEGQDIRTESNDDRDVLVDYQAIANFDLSLLAEKLGRNQSTMIRLLRMFAQDYASVVEEIDSLLDSVPVTEDEVTKYSDKIIDRVHALKGVSGNLCNNYIHVIAKDVEHALRESGVTDSHLEHVRSLFSLAQKEALELKGVLAEIDSKPAKTAPNRAVDEMTKQAFLTLLSGIAEKMSNSFMIESDELNQLKEFGDQLGLEESIEELELLLSSFDYTKAEKLMLGLSDQLMDS</sequence>
<organism evidence="17 18">
    <name type="scientific">Litoribrevibacter euphylliae</name>
    <dbReference type="NCBI Taxonomy" id="1834034"/>
    <lineage>
        <taxon>Bacteria</taxon>
        <taxon>Pseudomonadati</taxon>
        <taxon>Pseudomonadota</taxon>
        <taxon>Gammaproteobacteria</taxon>
        <taxon>Oceanospirillales</taxon>
        <taxon>Oceanospirillaceae</taxon>
        <taxon>Litoribrevibacter</taxon>
    </lineage>
</organism>
<dbReference type="PRINTS" id="PR00344">
    <property type="entry name" value="BCTRLSENSOR"/>
</dbReference>
<evidence type="ECO:0000256" key="5">
    <source>
        <dbReference type="ARBA" id="ARBA00022679"/>
    </source>
</evidence>
<keyword evidence="6" id="KW-0812">Transmembrane</keyword>
<dbReference type="InterPro" id="IPR013767">
    <property type="entry name" value="PAS_fold"/>
</dbReference>
<protein>
    <recommendedName>
        <fullName evidence="3">histidine kinase</fullName>
        <ecNumber evidence="3">2.7.13.3</ecNumber>
    </recommendedName>
</protein>
<comment type="subcellular location">
    <subcellularLocation>
        <location evidence="2">Endomembrane system</location>
        <topology evidence="2">Multi-pass membrane protein</topology>
    </subcellularLocation>
</comment>
<evidence type="ECO:0000313" key="18">
    <source>
        <dbReference type="Proteomes" id="UP001595476"/>
    </source>
</evidence>
<dbReference type="Gene3D" id="3.30.565.10">
    <property type="entry name" value="Histidine kinase-like ATPase, C-terminal domain"/>
    <property type="match status" value="1"/>
</dbReference>
<dbReference type="Pfam" id="PF02518">
    <property type="entry name" value="HATPase_c"/>
    <property type="match status" value="1"/>
</dbReference>
<keyword evidence="9" id="KW-1133">Transmembrane helix</keyword>
<evidence type="ECO:0000259" key="16">
    <source>
        <dbReference type="PROSITE" id="PS50894"/>
    </source>
</evidence>
<dbReference type="SUPFAM" id="SSF55785">
    <property type="entry name" value="PYP-like sensor domain (PAS domain)"/>
    <property type="match status" value="2"/>
</dbReference>
<evidence type="ECO:0000256" key="7">
    <source>
        <dbReference type="ARBA" id="ARBA00022777"/>
    </source>
</evidence>
<feature type="domain" description="PAS" evidence="14">
    <location>
        <begin position="46"/>
        <end position="95"/>
    </location>
</feature>
<dbReference type="InterPro" id="IPR008207">
    <property type="entry name" value="Sig_transdc_His_kin_Hpt_dom"/>
</dbReference>
<keyword evidence="18" id="KW-1185">Reference proteome</keyword>
<dbReference type="RefSeq" id="WP_386715097.1">
    <property type="nucleotide sequence ID" value="NZ_JBHRSZ010000001.1"/>
</dbReference>
<dbReference type="SUPFAM" id="SSF47226">
    <property type="entry name" value="Histidine-containing phosphotransfer domain, HPT domain"/>
    <property type="match status" value="1"/>
</dbReference>
<evidence type="ECO:0000256" key="11">
    <source>
        <dbReference type="ARBA" id="ARBA00023136"/>
    </source>
</evidence>
<dbReference type="Pfam" id="PF00989">
    <property type="entry name" value="PAS"/>
    <property type="match status" value="1"/>
</dbReference>
<reference evidence="18" key="1">
    <citation type="journal article" date="2019" name="Int. J. Syst. Evol. Microbiol.">
        <title>The Global Catalogue of Microorganisms (GCM) 10K type strain sequencing project: providing services to taxonomists for standard genome sequencing and annotation.</title>
        <authorList>
            <consortium name="The Broad Institute Genomics Platform"/>
            <consortium name="The Broad Institute Genome Sequencing Center for Infectious Disease"/>
            <person name="Wu L."/>
            <person name="Ma J."/>
        </authorList>
    </citation>
    <scope>NUCLEOTIDE SEQUENCE [LARGE SCALE GENOMIC DNA]</scope>
    <source>
        <strain evidence="18">KCTC 52438</strain>
    </source>
</reference>
<dbReference type="InterPro" id="IPR000014">
    <property type="entry name" value="PAS"/>
</dbReference>
<dbReference type="EMBL" id="JBHRSZ010000001">
    <property type="protein sequence ID" value="MFC3149693.1"/>
    <property type="molecule type" value="Genomic_DNA"/>
</dbReference>
<dbReference type="InterPro" id="IPR003594">
    <property type="entry name" value="HATPase_dom"/>
</dbReference>
<evidence type="ECO:0000256" key="8">
    <source>
        <dbReference type="ARBA" id="ARBA00022840"/>
    </source>
</evidence>
<dbReference type="CDD" id="cd00130">
    <property type="entry name" value="PAS"/>
    <property type="match status" value="2"/>
</dbReference>
<keyword evidence="8" id="KW-0547">Nucleotide-binding</keyword>
<dbReference type="Pfam" id="PF13426">
    <property type="entry name" value="PAS_9"/>
    <property type="match status" value="1"/>
</dbReference>
<keyword evidence="8" id="KW-0067">ATP-binding</keyword>
<dbReference type="InterPro" id="IPR035965">
    <property type="entry name" value="PAS-like_dom_sf"/>
</dbReference>
<dbReference type="InterPro" id="IPR005467">
    <property type="entry name" value="His_kinase_dom"/>
</dbReference>
<evidence type="ECO:0000259" key="13">
    <source>
        <dbReference type="PROSITE" id="PS50109"/>
    </source>
</evidence>
<name>A0ABV7HAY7_9GAMM</name>
<keyword evidence="4 12" id="KW-0597">Phosphoprotein</keyword>
<dbReference type="Proteomes" id="UP001595476">
    <property type="component" value="Unassembled WGS sequence"/>
</dbReference>
<dbReference type="Pfam" id="PF00512">
    <property type="entry name" value="HisKA"/>
    <property type="match status" value="1"/>
</dbReference>
<feature type="domain" description="PAC" evidence="15">
    <location>
        <begin position="250"/>
        <end position="302"/>
    </location>
</feature>
<evidence type="ECO:0000256" key="3">
    <source>
        <dbReference type="ARBA" id="ARBA00012438"/>
    </source>
</evidence>
<dbReference type="PROSITE" id="PS50113">
    <property type="entry name" value="PAC"/>
    <property type="match status" value="2"/>
</dbReference>
<dbReference type="InterPro" id="IPR003661">
    <property type="entry name" value="HisK_dim/P_dom"/>
</dbReference>
<dbReference type="PROSITE" id="PS50109">
    <property type="entry name" value="HIS_KIN"/>
    <property type="match status" value="1"/>
</dbReference>